<accession>A0A8S0PM62</accession>
<proteinExistence type="predicted"/>
<evidence type="ECO:0000313" key="1">
    <source>
        <dbReference type="EMBL" id="CAA2955339.1"/>
    </source>
</evidence>
<organism evidence="1 2">
    <name type="scientific">Olea europaea subsp. europaea</name>
    <dbReference type="NCBI Taxonomy" id="158383"/>
    <lineage>
        <taxon>Eukaryota</taxon>
        <taxon>Viridiplantae</taxon>
        <taxon>Streptophyta</taxon>
        <taxon>Embryophyta</taxon>
        <taxon>Tracheophyta</taxon>
        <taxon>Spermatophyta</taxon>
        <taxon>Magnoliopsida</taxon>
        <taxon>eudicotyledons</taxon>
        <taxon>Gunneridae</taxon>
        <taxon>Pentapetalae</taxon>
        <taxon>asterids</taxon>
        <taxon>lamiids</taxon>
        <taxon>Lamiales</taxon>
        <taxon>Oleaceae</taxon>
        <taxon>Oleeae</taxon>
        <taxon>Olea</taxon>
    </lineage>
</organism>
<name>A0A8S0PM62_OLEEU</name>
<comment type="caution">
    <text evidence="1">The sequence shown here is derived from an EMBL/GenBank/DDBJ whole genome shotgun (WGS) entry which is preliminary data.</text>
</comment>
<dbReference type="AlphaFoldDB" id="A0A8S0PM62"/>
<protein>
    <submittedName>
        <fullName evidence="1">Uncharacterized protein</fullName>
    </submittedName>
</protein>
<dbReference type="Proteomes" id="UP000594638">
    <property type="component" value="Unassembled WGS sequence"/>
</dbReference>
<keyword evidence="2" id="KW-1185">Reference proteome</keyword>
<sequence length="79" mass="8961">MVCRPCPERVLVAVWTQPDFHAFIGNLWDLMCRPCSGCIMAMAMFEMHLGRDRDATRFPGISRQFWGRIGAAAGIQPDF</sequence>
<dbReference type="Gramene" id="OE9A015374T1">
    <property type="protein sequence ID" value="OE9A015374C1"/>
    <property type="gene ID" value="OE9A015374"/>
</dbReference>
<reference evidence="1 2" key="1">
    <citation type="submission" date="2019-12" db="EMBL/GenBank/DDBJ databases">
        <authorList>
            <person name="Alioto T."/>
            <person name="Alioto T."/>
            <person name="Gomez Garrido J."/>
        </authorList>
    </citation>
    <scope>NUCLEOTIDE SEQUENCE [LARGE SCALE GENOMIC DNA]</scope>
</reference>
<evidence type="ECO:0000313" key="2">
    <source>
        <dbReference type="Proteomes" id="UP000594638"/>
    </source>
</evidence>
<gene>
    <name evidence="1" type="ORF">OLEA9_A015374</name>
</gene>
<dbReference type="EMBL" id="CACTIH010000146">
    <property type="protein sequence ID" value="CAA2955339.1"/>
    <property type="molecule type" value="Genomic_DNA"/>
</dbReference>